<comment type="similarity">
    <text evidence="1">Belongs to the ATPase alpha/beta chains family.</text>
</comment>
<evidence type="ECO:0000256" key="5">
    <source>
        <dbReference type="ARBA" id="ARBA00023065"/>
    </source>
</evidence>
<evidence type="ECO:0000256" key="2">
    <source>
        <dbReference type="ARBA" id="ARBA00022448"/>
    </source>
</evidence>
<dbReference type="Proteomes" id="UP000295600">
    <property type="component" value="Unassembled WGS sequence"/>
</dbReference>
<reference evidence="6 7" key="1">
    <citation type="submission" date="2019-03" db="EMBL/GenBank/DDBJ databases">
        <title>Genomic Encyclopedia of Type Strains, Phase IV (KMG-IV): sequencing the most valuable type-strain genomes for metagenomic binning, comparative biology and taxonomic classification.</title>
        <authorList>
            <person name="Goeker M."/>
        </authorList>
    </citation>
    <scope>NUCLEOTIDE SEQUENCE [LARGE SCALE GENOMIC DNA]</scope>
    <source>
        <strain evidence="6 7">DSM 23917</strain>
    </source>
</reference>
<dbReference type="InterPro" id="IPR024034">
    <property type="entry name" value="ATPase_F1/V1_b/a_C"/>
</dbReference>
<evidence type="ECO:0000313" key="6">
    <source>
        <dbReference type="EMBL" id="TCO89969.1"/>
    </source>
</evidence>
<dbReference type="Gene3D" id="1.10.1140.10">
    <property type="entry name" value="Bovine Mitochondrial F1-atpase, Atp Synthase Beta Chain, Chain D, domain 3"/>
    <property type="match status" value="1"/>
</dbReference>
<dbReference type="GO" id="GO:0006811">
    <property type="term" value="P:monoatomic ion transport"/>
    <property type="evidence" value="ECO:0007669"/>
    <property type="project" value="UniProtKB-KW"/>
</dbReference>
<evidence type="ECO:0000256" key="3">
    <source>
        <dbReference type="ARBA" id="ARBA00022741"/>
    </source>
</evidence>
<dbReference type="AlphaFoldDB" id="A0A4R2LHY7"/>
<organism evidence="6 7">
    <name type="scientific">Prevotella heparinolytica</name>
    <dbReference type="NCBI Taxonomy" id="28113"/>
    <lineage>
        <taxon>Bacteria</taxon>
        <taxon>Pseudomonadati</taxon>
        <taxon>Bacteroidota</taxon>
        <taxon>Bacteroidia</taxon>
        <taxon>Bacteroidales</taxon>
        <taxon>Bacteroidaceae</taxon>
        <taxon>Bacteroides</taxon>
    </lineage>
</organism>
<keyword evidence="4" id="KW-0067">ATP-binding</keyword>
<comment type="caution">
    <text evidence="6">The sequence shown here is derived from an EMBL/GenBank/DDBJ whole genome shotgun (WGS) entry which is preliminary data.</text>
</comment>
<dbReference type="EMBL" id="SLXB01000018">
    <property type="protein sequence ID" value="TCO89969.1"/>
    <property type="molecule type" value="Genomic_DNA"/>
</dbReference>
<sequence>MQQDAFDEIDAVTPMDRQEEILNMVINICHTEFKFDNFNEVMEYFKRMINICKQMNYSKFRSEAYDGFYKQLSELIEERRA</sequence>
<proteinExistence type="inferred from homology"/>
<keyword evidence="3" id="KW-0547">Nucleotide-binding</keyword>
<evidence type="ECO:0000256" key="4">
    <source>
        <dbReference type="ARBA" id="ARBA00022840"/>
    </source>
</evidence>
<evidence type="ECO:0000256" key="1">
    <source>
        <dbReference type="ARBA" id="ARBA00008936"/>
    </source>
</evidence>
<accession>A0A4R2LHY7</accession>
<gene>
    <name evidence="6" type="ORF">EV202_1185</name>
</gene>
<name>A0A4R2LHY7_9BACE</name>
<protein>
    <submittedName>
        <fullName evidence="6">Uncharacterized protein</fullName>
    </submittedName>
</protein>
<evidence type="ECO:0000313" key="7">
    <source>
        <dbReference type="Proteomes" id="UP000295600"/>
    </source>
</evidence>
<keyword evidence="2" id="KW-0813">Transport</keyword>
<keyword evidence="5" id="KW-0406">Ion transport</keyword>